<dbReference type="InterPro" id="IPR025380">
    <property type="entry name" value="DUF4369"/>
</dbReference>
<evidence type="ECO:0000313" key="8">
    <source>
        <dbReference type="Proteomes" id="UP000094313"/>
    </source>
</evidence>
<dbReference type="InterPro" id="IPR013766">
    <property type="entry name" value="Thioredoxin_domain"/>
</dbReference>
<reference evidence="7 8" key="1">
    <citation type="submission" date="2016-08" db="EMBL/GenBank/DDBJ databases">
        <authorList>
            <person name="Seilhamer J.J."/>
        </authorList>
    </citation>
    <scope>NUCLEOTIDE SEQUENCE [LARGE SCALE GENOMIC DNA]</scope>
    <source>
        <strain evidence="7 8">DX4</strain>
    </source>
</reference>
<evidence type="ECO:0000259" key="6">
    <source>
        <dbReference type="PROSITE" id="PS51352"/>
    </source>
</evidence>
<dbReference type="InterPro" id="IPR000866">
    <property type="entry name" value="AhpC/TSA"/>
</dbReference>
<proteinExistence type="predicted"/>
<evidence type="ECO:0000256" key="5">
    <source>
        <dbReference type="SAM" id="SignalP"/>
    </source>
</evidence>
<dbReference type="GO" id="GO:0016491">
    <property type="term" value="F:oxidoreductase activity"/>
    <property type="evidence" value="ECO:0007669"/>
    <property type="project" value="InterPro"/>
</dbReference>
<dbReference type="SUPFAM" id="SSF52833">
    <property type="entry name" value="Thioredoxin-like"/>
    <property type="match status" value="1"/>
</dbReference>
<name>A0A1D7QNA3_9SPHI</name>
<dbReference type="Proteomes" id="UP000094313">
    <property type="component" value="Chromosome"/>
</dbReference>
<evidence type="ECO:0000256" key="3">
    <source>
        <dbReference type="ARBA" id="ARBA00023157"/>
    </source>
</evidence>
<dbReference type="AlphaFoldDB" id="A0A1D7QNA3"/>
<dbReference type="EMBL" id="CP017141">
    <property type="protein sequence ID" value="AOM80141.1"/>
    <property type="molecule type" value="Genomic_DNA"/>
</dbReference>
<dbReference type="GO" id="GO:0030313">
    <property type="term" value="C:cell envelope"/>
    <property type="evidence" value="ECO:0007669"/>
    <property type="project" value="UniProtKB-SubCell"/>
</dbReference>
<dbReference type="Pfam" id="PF14289">
    <property type="entry name" value="DUF4369"/>
    <property type="match status" value="1"/>
</dbReference>
<dbReference type="GO" id="GO:0016209">
    <property type="term" value="F:antioxidant activity"/>
    <property type="evidence" value="ECO:0007669"/>
    <property type="project" value="InterPro"/>
</dbReference>
<evidence type="ECO:0000313" key="7">
    <source>
        <dbReference type="EMBL" id="AOM80141.1"/>
    </source>
</evidence>
<gene>
    <name evidence="7" type="ORF">BFS30_25065</name>
</gene>
<feature type="domain" description="Thioredoxin" evidence="6">
    <location>
        <begin position="241"/>
        <end position="379"/>
    </location>
</feature>
<dbReference type="RefSeq" id="WP_069381803.1">
    <property type="nucleotide sequence ID" value="NZ_CP017141.1"/>
</dbReference>
<dbReference type="CDD" id="cd02966">
    <property type="entry name" value="TlpA_like_family"/>
    <property type="match status" value="1"/>
</dbReference>
<dbReference type="Pfam" id="PF00578">
    <property type="entry name" value="AhpC-TSA"/>
    <property type="match status" value="1"/>
</dbReference>
<keyword evidence="5" id="KW-0732">Signal</keyword>
<dbReference type="PROSITE" id="PS51352">
    <property type="entry name" value="THIOREDOXIN_2"/>
    <property type="match status" value="1"/>
</dbReference>
<keyword evidence="8" id="KW-1185">Reference proteome</keyword>
<feature type="chain" id="PRO_5009098904" description="Thioredoxin domain-containing protein" evidence="5">
    <location>
        <begin position="19"/>
        <end position="379"/>
    </location>
</feature>
<dbReference type="GO" id="GO:0017004">
    <property type="term" value="P:cytochrome complex assembly"/>
    <property type="evidence" value="ECO:0007669"/>
    <property type="project" value="UniProtKB-KW"/>
</dbReference>
<dbReference type="OrthoDB" id="750178at2"/>
<accession>A0A1D7QNA3</accession>
<evidence type="ECO:0000256" key="1">
    <source>
        <dbReference type="ARBA" id="ARBA00004196"/>
    </source>
</evidence>
<comment type="subcellular location">
    <subcellularLocation>
        <location evidence="1">Cell envelope</location>
    </subcellularLocation>
</comment>
<dbReference type="KEGG" id="psty:BFS30_25065"/>
<dbReference type="InterPro" id="IPR036249">
    <property type="entry name" value="Thioredoxin-like_sf"/>
</dbReference>
<organism evidence="7 8">
    <name type="scientific">Pedobacter steynii</name>
    <dbReference type="NCBI Taxonomy" id="430522"/>
    <lineage>
        <taxon>Bacteria</taxon>
        <taxon>Pseudomonadati</taxon>
        <taxon>Bacteroidota</taxon>
        <taxon>Sphingobacteriia</taxon>
        <taxon>Sphingobacteriales</taxon>
        <taxon>Sphingobacteriaceae</taxon>
        <taxon>Pedobacter</taxon>
    </lineage>
</organism>
<evidence type="ECO:0000256" key="2">
    <source>
        <dbReference type="ARBA" id="ARBA00022748"/>
    </source>
</evidence>
<keyword evidence="3" id="KW-1015">Disulfide bond</keyword>
<feature type="signal peptide" evidence="5">
    <location>
        <begin position="1"/>
        <end position="18"/>
    </location>
</feature>
<evidence type="ECO:0000256" key="4">
    <source>
        <dbReference type="ARBA" id="ARBA00023284"/>
    </source>
</evidence>
<dbReference type="PANTHER" id="PTHR42852:SF6">
    <property type="entry name" value="THIOL:DISULFIDE INTERCHANGE PROTEIN DSBE"/>
    <property type="match status" value="1"/>
</dbReference>
<sequence>MKIKLLIIAALAPFVAAAQTPNFTITGKIGNLNAPAKVYLDYSSEGEGKSDSATLVNGTFKFTGNIKGIASSRMTLSREGIRDKEIYASGTGDVIYMNFGKENIHISSPDSLYNAKWTGSKVYEEMKAFEKEVGPTVMTVHHNANVLLKKATPEQQKDTAYFQILDKQVKALRVSRGQKMLLFAKNNPGSYFALQALSESVSGYGVKSDIALPLFNGLTEPLRLSYTGQGLYKILNATTITALGSKAPDFTQKDVNGKSVSLSDFKGKYVLVEFWASWCSPCRAESPNLSKQYAAYKDKGFEILGVSVDHDKAKWIEAIKKDGLTWPQVSDLKGWESDARKVYGISGVPANFLIAPDGKIIGSHLMGEVLNKKLAELMK</sequence>
<protein>
    <recommendedName>
        <fullName evidence="6">Thioredoxin domain-containing protein</fullName>
    </recommendedName>
</protein>
<keyword evidence="2" id="KW-0201">Cytochrome c-type biogenesis</keyword>
<dbReference type="PANTHER" id="PTHR42852">
    <property type="entry name" value="THIOL:DISULFIDE INTERCHANGE PROTEIN DSBE"/>
    <property type="match status" value="1"/>
</dbReference>
<keyword evidence="4" id="KW-0676">Redox-active center</keyword>
<dbReference type="Gene3D" id="3.40.30.10">
    <property type="entry name" value="Glutaredoxin"/>
    <property type="match status" value="1"/>
</dbReference>
<dbReference type="InterPro" id="IPR050553">
    <property type="entry name" value="Thioredoxin_ResA/DsbE_sf"/>
</dbReference>